<feature type="non-terminal residue" evidence="2">
    <location>
        <position position="1"/>
    </location>
</feature>
<keyword evidence="3" id="KW-1185">Reference proteome</keyword>
<sequence length="136" mass="14963">LHFSAQLSLHHNGPAQCPHYCGSRTDPSVDLPLHSSPTPEQDPEILKLLHLRQKLPCNLKRSRTMASDLEELIFIPASLHLAANRPSACCRSWLEEASRTTSSAKGREGVWSPNRLSASNANQTPAPRVSQANHSQ</sequence>
<dbReference type="Proteomes" id="UP001469553">
    <property type="component" value="Unassembled WGS sequence"/>
</dbReference>
<comment type="caution">
    <text evidence="2">The sequence shown here is derived from an EMBL/GenBank/DDBJ whole genome shotgun (WGS) entry which is preliminary data.</text>
</comment>
<evidence type="ECO:0000313" key="2">
    <source>
        <dbReference type="EMBL" id="MEQ2309259.1"/>
    </source>
</evidence>
<reference evidence="2 3" key="1">
    <citation type="submission" date="2021-06" db="EMBL/GenBank/DDBJ databases">
        <authorList>
            <person name="Palmer J.M."/>
        </authorList>
    </citation>
    <scope>NUCLEOTIDE SEQUENCE [LARGE SCALE GENOMIC DNA]</scope>
    <source>
        <strain evidence="2 3">AS_MEX2019</strain>
        <tissue evidence="2">Muscle</tissue>
    </source>
</reference>
<feature type="region of interest" description="Disordered" evidence="1">
    <location>
        <begin position="98"/>
        <end position="136"/>
    </location>
</feature>
<dbReference type="EMBL" id="JAHRIP010071778">
    <property type="protein sequence ID" value="MEQ2309259.1"/>
    <property type="molecule type" value="Genomic_DNA"/>
</dbReference>
<proteinExistence type="predicted"/>
<gene>
    <name evidence="2" type="ORF">AMECASPLE_036773</name>
</gene>
<name>A0ABV0ZTL2_9TELE</name>
<organism evidence="2 3">
    <name type="scientific">Ameca splendens</name>
    <dbReference type="NCBI Taxonomy" id="208324"/>
    <lineage>
        <taxon>Eukaryota</taxon>
        <taxon>Metazoa</taxon>
        <taxon>Chordata</taxon>
        <taxon>Craniata</taxon>
        <taxon>Vertebrata</taxon>
        <taxon>Euteleostomi</taxon>
        <taxon>Actinopterygii</taxon>
        <taxon>Neopterygii</taxon>
        <taxon>Teleostei</taxon>
        <taxon>Neoteleostei</taxon>
        <taxon>Acanthomorphata</taxon>
        <taxon>Ovalentaria</taxon>
        <taxon>Atherinomorphae</taxon>
        <taxon>Cyprinodontiformes</taxon>
        <taxon>Goodeidae</taxon>
        <taxon>Ameca</taxon>
    </lineage>
</organism>
<evidence type="ECO:0000313" key="3">
    <source>
        <dbReference type="Proteomes" id="UP001469553"/>
    </source>
</evidence>
<accession>A0ABV0ZTL2</accession>
<feature type="compositionally biased region" description="Polar residues" evidence="1">
    <location>
        <begin position="114"/>
        <end position="136"/>
    </location>
</feature>
<protein>
    <submittedName>
        <fullName evidence="2">Uncharacterized protein</fullName>
    </submittedName>
</protein>
<evidence type="ECO:0000256" key="1">
    <source>
        <dbReference type="SAM" id="MobiDB-lite"/>
    </source>
</evidence>